<dbReference type="Gene3D" id="3.40.720.10">
    <property type="entry name" value="Alkaline Phosphatase, subunit A"/>
    <property type="match status" value="1"/>
</dbReference>
<accession>A0ABW3QNT4</accession>
<dbReference type="EMBL" id="JBHTLP010000021">
    <property type="protein sequence ID" value="MFD1144515.1"/>
    <property type="molecule type" value="Genomic_DNA"/>
</dbReference>
<dbReference type="PANTHER" id="PTHR10151">
    <property type="entry name" value="ECTONUCLEOTIDE PYROPHOSPHATASE/PHOSPHODIESTERASE"/>
    <property type="match status" value="1"/>
</dbReference>
<keyword evidence="2" id="KW-1185">Reference proteome</keyword>
<dbReference type="Proteomes" id="UP001597116">
    <property type="component" value="Unassembled WGS sequence"/>
</dbReference>
<organism evidence="1 2">
    <name type="scientific">Larkinella insperata</name>
    <dbReference type="NCBI Taxonomy" id="332158"/>
    <lineage>
        <taxon>Bacteria</taxon>
        <taxon>Pseudomonadati</taxon>
        <taxon>Bacteroidota</taxon>
        <taxon>Cytophagia</taxon>
        <taxon>Cytophagales</taxon>
        <taxon>Spirosomataceae</taxon>
        <taxon>Larkinella</taxon>
    </lineage>
</organism>
<dbReference type="Pfam" id="PF01663">
    <property type="entry name" value="Phosphodiest"/>
    <property type="match status" value="1"/>
</dbReference>
<dbReference type="PANTHER" id="PTHR10151:SF120">
    <property type="entry name" value="BIS(5'-ADENOSYL)-TRIPHOSPHATASE"/>
    <property type="match status" value="1"/>
</dbReference>
<evidence type="ECO:0000313" key="2">
    <source>
        <dbReference type="Proteomes" id="UP001597116"/>
    </source>
</evidence>
<proteinExistence type="predicted"/>
<dbReference type="SUPFAM" id="SSF53649">
    <property type="entry name" value="Alkaline phosphatase-like"/>
    <property type="match status" value="1"/>
</dbReference>
<protein>
    <submittedName>
        <fullName evidence="1">Alkaline phosphatase family protein</fullName>
    </submittedName>
</protein>
<dbReference type="InterPro" id="IPR002591">
    <property type="entry name" value="Phosphodiest/P_Trfase"/>
</dbReference>
<gene>
    <name evidence="1" type="ORF">ACFQ4C_25530</name>
</gene>
<sequence length="417" mass="47520">MFSSKTVWLFVASFLVAQMSWGQTDKKKALFVIVDGISSDVIEKIAKPNLDAIAKEGGYARAYVGGQKGTYSQTPTISAVGYNSLLTGTWVNKHNVWDNSIKAPNYHYWTIFRFFKEQYPQKRTALFSTWLDNRTKLVGEGLAATDHLRLDYSFDGFELDTIHFPHDKQVEYIHKIDEKVVDEAAAYIRREGPDLSWVYLEYTDDMGHKYGDSEQFHRAIRIMDDQMGRLWKAVKERQKMYGEDWQVFITTDHGRSPENGKGHGGQSDRERNTWIVTNAKDLNPYFKKAVSGTEVPGVVDIMPTMARHLNVSIPKEQAFEVDGIPLTGKLSMTDPTAKKEAGKIALTWQAADPEGTVKIWLSTTNHFEEGGRDLYLLMDELPVKAEKALLDVSKLPTGFYKIVLEGRYNNLNRWIVE</sequence>
<name>A0ABW3QNT4_9BACT</name>
<comment type="caution">
    <text evidence="1">The sequence shown here is derived from an EMBL/GenBank/DDBJ whole genome shotgun (WGS) entry which is preliminary data.</text>
</comment>
<evidence type="ECO:0000313" key="1">
    <source>
        <dbReference type="EMBL" id="MFD1144515.1"/>
    </source>
</evidence>
<dbReference type="InterPro" id="IPR017850">
    <property type="entry name" value="Alkaline_phosphatase_core_sf"/>
</dbReference>
<dbReference type="RefSeq" id="WP_265988596.1">
    <property type="nucleotide sequence ID" value="NZ_CP110973.1"/>
</dbReference>
<reference evidence="2" key="1">
    <citation type="journal article" date="2019" name="Int. J. Syst. Evol. Microbiol.">
        <title>The Global Catalogue of Microorganisms (GCM) 10K type strain sequencing project: providing services to taxonomists for standard genome sequencing and annotation.</title>
        <authorList>
            <consortium name="The Broad Institute Genomics Platform"/>
            <consortium name="The Broad Institute Genome Sequencing Center for Infectious Disease"/>
            <person name="Wu L."/>
            <person name="Ma J."/>
        </authorList>
    </citation>
    <scope>NUCLEOTIDE SEQUENCE [LARGE SCALE GENOMIC DNA]</scope>
    <source>
        <strain evidence="2">CCUG 55608</strain>
    </source>
</reference>